<gene>
    <name evidence="1" type="ORF">C477_04019</name>
</gene>
<dbReference type="eggNOG" id="arCOG02773">
    <property type="taxonomic scope" value="Archaea"/>
</dbReference>
<keyword evidence="2" id="KW-1185">Reference proteome</keyword>
<accession>M0CJK9</accession>
<comment type="caution">
    <text evidence="1">The sequence shown here is derived from an EMBL/GenBank/DDBJ whole genome shotgun (WGS) entry which is preliminary data.</text>
</comment>
<dbReference type="AlphaFoldDB" id="M0CJK9"/>
<dbReference type="Pfam" id="PF24033">
    <property type="entry name" value="DUF7342"/>
    <property type="match status" value="1"/>
</dbReference>
<evidence type="ECO:0000313" key="2">
    <source>
        <dbReference type="Proteomes" id="UP000011657"/>
    </source>
</evidence>
<dbReference type="EMBL" id="AOIS01000014">
    <property type="protein sequence ID" value="ELZ22532.1"/>
    <property type="molecule type" value="Genomic_DNA"/>
</dbReference>
<reference evidence="1 2" key="1">
    <citation type="journal article" date="2014" name="PLoS Genet.">
        <title>Phylogenetically driven sequencing of extremely halophilic archaea reveals strategies for static and dynamic osmo-response.</title>
        <authorList>
            <person name="Becker E.A."/>
            <person name="Seitzer P.M."/>
            <person name="Tritt A."/>
            <person name="Larsen D."/>
            <person name="Krusor M."/>
            <person name="Yao A.I."/>
            <person name="Wu D."/>
            <person name="Madern D."/>
            <person name="Eisen J.A."/>
            <person name="Darling A.E."/>
            <person name="Facciotti M.T."/>
        </authorList>
    </citation>
    <scope>NUCLEOTIDE SEQUENCE [LARGE SCALE GENOMIC DNA]</scope>
    <source>
        <strain evidence="1 2">JCM 13891</strain>
    </source>
</reference>
<sequence>MQAIRELLNEHDYDELIELKTGLQEQIDTWQNKYEVDSPDELYACVVETDRAEATSNIAKTVSDWKHVLYRLSIVEETIKNYRTYSRDEIESA</sequence>
<organism evidence="1 2">
    <name type="scientific">Haloterrigena salina JCM 13891</name>
    <dbReference type="NCBI Taxonomy" id="1227488"/>
    <lineage>
        <taxon>Archaea</taxon>
        <taxon>Methanobacteriati</taxon>
        <taxon>Methanobacteriota</taxon>
        <taxon>Stenosarchaea group</taxon>
        <taxon>Halobacteria</taxon>
        <taxon>Halobacteriales</taxon>
        <taxon>Natrialbaceae</taxon>
        <taxon>Haloterrigena</taxon>
    </lineage>
</organism>
<dbReference type="InterPro" id="IPR055766">
    <property type="entry name" value="DUF7342"/>
</dbReference>
<protein>
    <submittedName>
        <fullName evidence="1">Uncharacterized protein</fullName>
    </submittedName>
</protein>
<name>M0CJK9_9EURY</name>
<dbReference type="Proteomes" id="UP000011657">
    <property type="component" value="Unassembled WGS sequence"/>
</dbReference>
<evidence type="ECO:0000313" key="1">
    <source>
        <dbReference type="EMBL" id="ELZ22532.1"/>
    </source>
</evidence>
<proteinExistence type="predicted"/>